<organism evidence="2 3">
    <name type="scientific">Eumeta variegata</name>
    <name type="common">Bagworm moth</name>
    <name type="synonym">Eumeta japonica</name>
    <dbReference type="NCBI Taxonomy" id="151549"/>
    <lineage>
        <taxon>Eukaryota</taxon>
        <taxon>Metazoa</taxon>
        <taxon>Ecdysozoa</taxon>
        <taxon>Arthropoda</taxon>
        <taxon>Hexapoda</taxon>
        <taxon>Insecta</taxon>
        <taxon>Pterygota</taxon>
        <taxon>Neoptera</taxon>
        <taxon>Endopterygota</taxon>
        <taxon>Lepidoptera</taxon>
        <taxon>Glossata</taxon>
        <taxon>Ditrysia</taxon>
        <taxon>Tineoidea</taxon>
        <taxon>Psychidae</taxon>
        <taxon>Oiketicinae</taxon>
        <taxon>Eumeta</taxon>
    </lineage>
</organism>
<evidence type="ECO:0000313" key="3">
    <source>
        <dbReference type="Proteomes" id="UP000299102"/>
    </source>
</evidence>
<sequence>MKLMCNRENKPRTASCCAHVTRRHSPANSRAARSAAFRIATSRGRAVRPDVFSKPASSEVTGGGAGRGPGSDTWSCYRVLRAAATPPARAVQTATGTRPARPVPGADSYAGPPPRGQILSTRKAICIRRDDSEFHVRTRDELLRTEGNDSASSTVCRCMKYCRYRCIISPLKSGAGGRGAGLRGRSNVVLSRRTGRRGRRAVKALRHLGARCVSRTCPYVAFSTHVFQWTGAPLTVPFICADVQRVTFLITL</sequence>
<feature type="region of interest" description="Disordered" evidence="1">
    <location>
        <begin position="50"/>
        <end position="71"/>
    </location>
</feature>
<name>A0A4C1YP99_EUMVA</name>
<dbReference type="Proteomes" id="UP000299102">
    <property type="component" value="Unassembled WGS sequence"/>
</dbReference>
<proteinExistence type="predicted"/>
<evidence type="ECO:0000256" key="1">
    <source>
        <dbReference type="SAM" id="MobiDB-lite"/>
    </source>
</evidence>
<gene>
    <name evidence="2" type="ORF">EVAR_74699_1</name>
</gene>
<reference evidence="2 3" key="1">
    <citation type="journal article" date="2019" name="Commun. Biol.">
        <title>The bagworm genome reveals a unique fibroin gene that provides high tensile strength.</title>
        <authorList>
            <person name="Kono N."/>
            <person name="Nakamura H."/>
            <person name="Ohtoshi R."/>
            <person name="Tomita M."/>
            <person name="Numata K."/>
            <person name="Arakawa K."/>
        </authorList>
    </citation>
    <scope>NUCLEOTIDE SEQUENCE [LARGE SCALE GENOMIC DNA]</scope>
</reference>
<keyword evidence="3" id="KW-1185">Reference proteome</keyword>
<evidence type="ECO:0000313" key="2">
    <source>
        <dbReference type="EMBL" id="GBP76217.1"/>
    </source>
</evidence>
<accession>A0A4C1YP99</accession>
<comment type="caution">
    <text evidence="2">The sequence shown here is derived from an EMBL/GenBank/DDBJ whole genome shotgun (WGS) entry which is preliminary data.</text>
</comment>
<feature type="region of interest" description="Disordered" evidence="1">
    <location>
        <begin position="87"/>
        <end position="114"/>
    </location>
</feature>
<dbReference type="AlphaFoldDB" id="A0A4C1YP99"/>
<protein>
    <submittedName>
        <fullName evidence="2">Uncharacterized protein</fullName>
    </submittedName>
</protein>
<dbReference type="EMBL" id="BGZK01001281">
    <property type="protein sequence ID" value="GBP76217.1"/>
    <property type="molecule type" value="Genomic_DNA"/>
</dbReference>